<protein>
    <submittedName>
        <fullName evidence="2">Uncharacterized protein</fullName>
    </submittedName>
</protein>
<evidence type="ECO:0000256" key="1">
    <source>
        <dbReference type="SAM" id="Phobius"/>
    </source>
</evidence>
<feature type="transmembrane region" description="Helical" evidence="1">
    <location>
        <begin position="12"/>
        <end position="32"/>
    </location>
</feature>
<accession>A0A0A9A5Q9</accession>
<name>A0A0A9A5Q9_ARUDO</name>
<keyword evidence="1" id="KW-1133">Transmembrane helix</keyword>
<keyword evidence="1" id="KW-0812">Transmembrane</keyword>
<reference evidence="2" key="2">
    <citation type="journal article" date="2015" name="Data Brief">
        <title>Shoot transcriptome of the giant reed, Arundo donax.</title>
        <authorList>
            <person name="Barrero R.A."/>
            <person name="Guerrero F.D."/>
            <person name="Moolhuijzen P."/>
            <person name="Goolsby J.A."/>
            <person name="Tidwell J."/>
            <person name="Bellgard S.E."/>
            <person name="Bellgard M.I."/>
        </authorList>
    </citation>
    <scope>NUCLEOTIDE SEQUENCE</scope>
    <source>
        <tissue evidence="2">Shoot tissue taken approximately 20 cm above the soil surface</tissue>
    </source>
</reference>
<dbReference type="AlphaFoldDB" id="A0A0A9A5Q9"/>
<sequence>MVLFLMNPYWFWWIRESMTSCSLFATSFVINFRTELRSEMGL</sequence>
<organism evidence="2">
    <name type="scientific">Arundo donax</name>
    <name type="common">Giant reed</name>
    <name type="synonym">Donax arundinaceus</name>
    <dbReference type="NCBI Taxonomy" id="35708"/>
    <lineage>
        <taxon>Eukaryota</taxon>
        <taxon>Viridiplantae</taxon>
        <taxon>Streptophyta</taxon>
        <taxon>Embryophyta</taxon>
        <taxon>Tracheophyta</taxon>
        <taxon>Spermatophyta</taxon>
        <taxon>Magnoliopsida</taxon>
        <taxon>Liliopsida</taxon>
        <taxon>Poales</taxon>
        <taxon>Poaceae</taxon>
        <taxon>PACMAD clade</taxon>
        <taxon>Arundinoideae</taxon>
        <taxon>Arundineae</taxon>
        <taxon>Arundo</taxon>
    </lineage>
</organism>
<reference evidence="2" key="1">
    <citation type="submission" date="2014-09" db="EMBL/GenBank/DDBJ databases">
        <authorList>
            <person name="Magalhaes I.L.F."/>
            <person name="Oliveira U."/>
            <person name="Santos F.R."/>
            <person name="Vidigal T.H.D.A."/>
            <person name="Brescovit A.D."/>
            <person name="Santos A.J."/>
        </authorList>
    </citation>
    <scope>NUCLEOTIDE SEQUENCE</scope>
    <source>
        <tissue evidence="2">Shoot tissue taken approximately 20 cm above the soil surface</tissue>
    </source>
</reference>
<dbReference type="EMBL" id="GBRH01252637">
    <property type="protein sequence ID" value="JAD45258.1"/>
    <property type="molecule type" value="Transcribed_RNA"/>
</dbReference>
<proteinExistence type="predicted"/>
<evidence type="ECO:0000313" key="2">
    <source>
        <dbReference type="EMBL" id="JAD45258.1"/>
    </source>
</evidence>
<keyword evidence="1" id="KW-0472">Membrane</keyword>